<keyword evidence="12" id="KW-1185">Reference proteome</keyword>
<sequence>MPQLLLVESPTKVRTLSSYLGSDFQILATFGHLVDLPSDRLGVDISQDFLPEYELLPGKKKVLAQILKAAKSADRILIATDPDREGEFIGSILSDRIGKRALVKRVKFREISKAAVLEAISHPIEIDHRMVESQVTRRILDRLIGYKISPFLWKGIASGLSAGRVQSVALKWICERETEIRTFLPEDSWEVIATVHFSPEKEDFILFRRKNGAFETEQEGIAVLRNLIKQNANLTIIDRSERKGKTLPPAPFTTASLQQEAFRFFKFPASKTLKLAQSLYEGIDLGQGKRQGLITYMRTDSVRISAQARFELKKEAIHSFGAEFVSAEDFSYREKKGKGKTQDAHEAIRPVDPTLTPKDIQDINERSLNKDAKKLYELIWKRSIASQMKPETWIRIRFQAEAGSEAWIGETKRTEFPGYRVVYGDVQEFRPPWKVGEILSPTKWEIQKRTTEPPPRYSEATLVAKMEKEGIGRPSTYANILETLYKRNYAIRDKIGILATNLGEKVNSFLQKAFPDLFRDGFTADMEMKLDQIAEGSVSRSLLLTDFYSKLETVLKNADVKSASSEWKKTSKAVLGYGICPVCGKGQRIRKRSSKKKEYFICSRFPECDYAEYL</sequence>
<dbReference type="CDD" id="cd00186">
    <property type="entry name" value="TOP1Ac"/>
    <property type="match status" value="1"/>
</dbReference>
<evidence type="ECO:0000259" key="10">
    <source>
        <dbReference type="PROSITE" id="PS52039"/>
    </source>
</evidence>
<keyword evidence="4" id="KW-0460">Magnesium</keyword>
<comment type="caution">
    <text evidence="11">The sequence shown here is derived from an EMBL/GenBank/DDBJ whole genome shotgun (WGS) entry which is preliminary data.</text>
</comment>
<dbReference type="GO" id="GO:0003677">
    <property type="term" value="F:DNA binding"/>
    <property type="evidence" value="ECO:0007669"/>
    <property type="project" value="UniProtKB-KW"/>
</dbReference>
<evidence type="ECO:0000256" key="5">
    <source>
        <dbReference type="ARBA" id="ARBA00023029"/>
    </source>
</evidence>
<organism evidence="11 12">
    <name type="scientific">Leptospira fainei serovar Hurstbridge str. BUT 6</name>
    <dbReference type="NCBI Taxonomy" id="1193011"/>
    <lineage>
        <taxon>Bacteria</taxon>
        <taxon>Pseudomonadati</taxon>
        <taxon>Spirochaetota</taxon>
        <taxon>Spirochaetia</taxon>
        <taxon>Leptospirales</taxon>
        <taxon>Leptospiraceae</taxon>
        <taxon>Leptospira</taxon>
    </lineage>
</organism>
<dbReference type="GO" id="GO:0006265">
    <property type="term" value="P:DNA topological change"/>
    <property type="evidence" value="ECO:0007669"/>
    <property type="project" value="UniProtKB-UniRule"/>
</dbReference>
<dbReference type="OrthoDB" id="9804262at2"/>
<dbReference type="NCBIfam" id="TIGR01051">
    <property type="entry name" value="topA_bact"/>
    <property type="match status" value="1"/>
</dbReference>
<dbReference type="EMBL" id="AKWZ02000002">
    <property type="protein sequence ID" value="EPG76073.1"/>
    <property type="molecule type" value="Genomic_DNA"/>
</dbReference>
<dbReference type="PROSITE" id="PS50880">
    <property type="entry name" value="TOPRIM"/>
    <property type="match status" value="1"/>
</dbReference>
<dbReference type="Pfam" id="PF01751">
    <property type="entry name" value="Toprim"/>
    <property type="match status" value="1"/>
</dbReference>
<dbReference type="RefSeq" id="WP_016548180.1">
    <property type="nucleotide sequence ID" value="NZ_AKWZ02000002.1"/>
</dbReference>
<evidence type="ECO:0000256" key="6">
    <source>
        <dbReference type="ARBA" id="ARBA00023125"/>
    </source>
</evidence>
<feature type="domain" description="Toprim" evidence="9">
    <location>
        <begin position="2"/>
        <end position="112"/>
    </location>
</feature>
<dbReference type="InterPro" id="IPR003602">
    <property type="entry name" value="Topo_IA_DNA-bd_dom"/>
</dbReference>
<feature type="site" description="Interaction with DNA" evidence="8">
    <location>
        <position position="138"/>
    </location>
</feature>
<feature type="region of interest" description="Interaction with DNA" evidence="8">
    <location>
        <begin position="161"/>
        <end position="166"/>
    </location>
</feature>
<dbReference type="Pfam" id="PF01131">
    <property type="entry name" value="Topoisom_bac"/>
    <property type="match status" value="1"/>
</dbReference>
<dbReference type="InterPro" id="IPR013825">
    <property type="entry name" value="Topo_IA_cen_sub2"/>
</dbReference>
<evidence type="ECO:0000256" key="4">
    <source>
        <dbReference type="ARBA" id="ARBA00022842"/>
    </source>
</evidence>
<comment type="function">
    <text evidence="8">Releases the supercoiling and torsional tension of DNA, which is introduced during the DNA replication and transcription, by transiently cleaving and rejoining one strand of the DNA duplex. Introduces a single-strand break via transesterification at a target site in duplex DNA. The scissile phosphodiester is attacked by the catalytic tyrosine of the enzyme, resulting in the formation of a DNA-(5'-phosphotyrosyl)-enzyme intermediate and the expulsion of a 3'-OH DNA strand. The free DNA strand then undergoes passage around the unbroken strand, thus removing DNA supercoils. Finally, in the religation step, the DNA 3'-OH attacks the covalent intermediate to expel the active-site tyrosine and restore the DNA phosphodiester backbone.</text>
</comment>
<dbReference type="HAMAP" id="MF_00952">
    <property type="entry name" value="Topoisom_1_prok"/>
    <property type="match status" value="1"/>
</dbReference>
<evidence type="ECO:0000256" key="7">
    <source>
        <dbReference type="ARBA" id="ARBA00023235"/>
    </source>
</evidence>
<dbReference type="Gene3D" id="2.70.20.10">
    <property type="entry name" value="Topoisomerase I, domain 3"/>
    <property type="match status" value="1"/>
</dbReference>
<dbReference type="SMART" id="SM00493">
    <property type="entry name" value="TOPRIM"/>
    <property type="match status" value="1"/>
</dbReference>
<comment type="subunit">
    <text evidence="8">Monomer.</text>
</comment>
<dbReference type="PANTHER" id="PTHR42785">
    <property type="entry name" value="DNA TOPOISOMERASE, TYPE IA, CORE"/>
    <property type="match status" value="1"/>
</dbReference>
<accession>S3V3U6</accession>
<evidence type="ECO:0000256" key="1">
    <source>
        <dbReference type="ARBA" id="ARBA00000213"/>
    </source>
</evidence>
<feature type="site" description="Interaction with DNA" evidence="8">
    <location>
        <position position="146"/>
    </location>
</feature>
<dbReference type="SMART" id="SM00437">
    <property type="entry name" value="TOP1Ac"/>
    <property type="match status" value="1"/>
</dbReference>
<dbReference type="InterPro" id="IPR000380">
    <property type="entry name" value="Topo_IA"/>
</dbReference>
<feature type="site" description="Interaction with DNA" evidence="8">
    <location>
        <position position="32"/>
    </location>
</feature>
<dbReference type="InterPro" id="IPR013824">
    <property type="entry name" value="Topo_IA_cen_sub1"/>
</dbReference>
<dbReference type="PROSITE" id="PS52039">
    <property type="entry name" value="TOPO_IA_2"/>
    <property type="match status" value="1"/>
</dbReference>
<dbReference type="Gene3D" id="1.10.460.10">
    <property type="entry name" value="Topoisomerase I, domain 2"/>
    <property type="match status" value="1"/>
</dbReference>
<dbReference type="SUPFAM" id="SSF56712">
    <property type="entry name" value="Prokaryotic type I DNA topoisomerase"/>
    <property type="match status" value="1"/>
</dbReference>
<reference evidence="11" key="1">
    <citation type="submission" date="2013-04" db="EMBL/GenBank/DDBJ databases">
        <authorList>
            <person name="Harkins D.M."/>
            <person name="Durkin A.S."/>
            <person name="Selengut J.D."/>
            <person name="Sanka R."/>
            <person name="DePew J."/>
            <person name="Purushe J."/>
            <person name="Ahmed A."/>
            <person name="van der Linden H."/>
            <person name="Goris M.G.A."/>
            <person name="Hartskeerl R.A."/>
            <person name="Vinetz J.M."/>
            <person name="Sutton G.G."/>
            <person name="Nelson W.C."/>
            <person name="Fouts D.E."/>
        </authorList>
    </citation>
    <scope>NUCLEOTIDE SEQUENCE [LARGE SCALE GENOMIC DNA]</scope>
    <source>
        <strain evidence="11">BUT 6</strain>
    </source>
</reference>
<dbReference type="InterPro" id="IPR003601">
    <property type="entry name" value="Topo_IA_2"/>
</dbReference>
<evidence type="ECO:0000313" key="12">
    <source>
        <dbReference type="Proteomes" id="UP000014540"/>
    </source>
</evidence>
<feature type="site" description="Interaction with DNA" evidence="8">
    <location>
        <position position="487"/>
    </location>
</feature>
<name>S3V3U6_9LEPT</name>
<feature type="domain" description="Topo IA-type catalytic" evidence="10">
    <location>
        <begin position="127"/>
        <end position="555"/>
    </location>
</feature>
<dbReference type="GO" id="GO:0046872">
    <property type="term" value="F:metal ion binding"/>
    <property type="evidence" value="ECO:0007669"/>
    <property type="project" value="UniProtKB-KW"/>
</dbReference>
<evidence type="ECO:0000256" key="2">
    <source>
        <dbReference type="ARBA" id="ARBA00009446"/>
    </source>
</evidence>
<dbReference type="PRINTS" id="PR00417">
    <property type="entry name" value="PRTPISMRASEI"/>
</dbReference>
<evidence type="ECO:0000256" key="8">
    <source>
        <dbReference type="HAMAP-Rule" id="MF_00952"/>
    </source>
</evidence>
<dbReference type="InterPro" id="IPR028612">
    <property type="entry name" value="Topoisom_1_IA"/>
</dbReference>
<dbReference type="InterPro" id="IPR023405">
    <property type="entry name" value="Topo_IA_core_domain"/>
</dbReference>
<dbReference type="AlphaFoldDB" id="S3V3U6"/>
<feature type="site" description="Interaction with DNA" evidence="8">
    <location>
        <position position="153"/>
    </location>
</feature>
<dbReference type="InterPro" id="IPR006171">
    <property type="entry name" value="TOPRIM_dom"/>
</dbReference>
<dbReference type="PROSITE" id="PS00396">
    <property type="entry name" value="TOPO_IA_1"/>
    <property type="match status" value="1"/>
</dbReference>
<evidence type="ECO:0000256" key="3">
    <source>
        <dbReference type="ARBA" id="ARBA00022723"/>
    </source>
</evidence>
<gene>
    <name evidence="8 11" type="primary">topA</name>
    <name evidence="11" type="ORF">LEP1GSC058_0743</name>
</gene>
<evidence type="ECO:0000259" key="9">
    <source>
        <dbReference type="PROSITE" id="PS50880"/>
    </source>
</evidence>
<dbReference type="Gene3D" id="1.10.290.10">
    <property type="entry name" value="Topoisomerase I, domain 4"/>
    <property type="match status" value="1"/>
</dbReference>
<feature type="site" description="Interaction with DNA" evidence="8">
    <location>
        <position position="141"/>
    </location>
</feature>
<protein>
    <recommendedName>
        <fullName evidence="8">DNA topoisomerase 1</fullName>
        <ecNumber evidence="8">5.6.2.1</ecNumber>
    </recommendedName>
    <alternativeName>
        <fullName evidence="8">DNA topoisomerase I</fullName>
    </alternativeName>
</protein>
<dbReference type="PANTHER" id="PTHR42785:SF1">
    <property type="entry name" value="DNA TOPOISOMERASE"/>
    <property type="match status" value="1"/>
</dbReference>
<feature type="active site" description="O-(5'-phospho-DNA)-tyrosine intermediate" evidence="8">
    <location>
        <position position="296"/>
    </location>
</feature>
<dbReference type="InterPro" id="IPR013497">
    <property type="entry name" value="Topo_IA_cen"/>
</dbReference>
<feature type="site" description="Interaction with DNA" evidence="8">
    <location>
        <position position="298"/>
    </location>
</feature>
<dbReference type="SMART" id="SM00436">
    <property type="entry name" value="TOP1Bc"/>
    <property type="match status" value="1"/>
</dbReference>
<evidence type="ECO:0000313" key="11">
    <source>
        <dbReference type="EMBL" id="EPG76073.1"/>
    </source>
</evidence>
<feature type="site" description="Interaction with DNA" evidence="8">
    <location>
        <position position="137"/>
    </location>
</feature>
<dbReference type="InterPro" id="IPR013826">
    <property type="entry name" value="Topo_IA_cen_sub3"/>
</dbReference>
<keyword evidence="5 8" id="KW-0799">Topoisomerase</keyword>
<proteinExistence type="inferred from homology"/>
<dbReference type="Proteomes" id="UP000014540">
    <property type="component" value="Unassembled WGS sequence"/>
</dbReference>
<keyword evidence="6 8" id="KW-0238">DNA-binding</keyword>
<dbReference type="InterPro" id="IPR005733">
    <property type="entry name" value="TopoI_bac-type"/>
</dbReference>
<dbReference type="GO" id="GO:0003917">
    <property type="term" value="F:DNA topoisomerase type I (single strand cut, ATP-independent) activity"/>
    <property type="evidence" value="ECO:0007669"/>
    <property type="project" value="UniProtKB-UniRule"/>
</dbReference>
<comment type="similarity">
    <text evidence="2 8">Belongs to the type IA topoisomerase family.</text>
</comment>
<dbReference type="InterPro" id="IPR023406">
    <property type="entry name" value="Topo_IA_AS"/>
</dbReference>
<keyword evidence="3" id="KW-0479">Metal-binding</keyword>
<dbReference type="Gene3D" id="3.40.50.140">
    <property type="match status" value="1"/>
</dbReference>
<dbReference type="STRING" id="1193011.LEP1GSC058_0743"/>
<dbReference type="EC" id="5.6.2.1" evidence="8"/>
<comment type="catalytic activity">
    <reaction evidence="1 8">
        <text>ATP-independent breakage of single-stranded DNA, followed by passage and rejoining.</text>
        <dbReference type="EC" id="5.6.2.1"/>
    </reaction>
</comment>
<keyword evidence="7 8" id="KW-0413">Isomerase</keyword>